<feature type="coiled-coil region" evidence="8">
    <location>
        <begin position="9"/>
        <end position="43"/>
    </location>
</feature>
<gene>
    <name evidence="9" type="primary">FGENESH: predicted gene_14.154</name>
    <name evidence="9" type="ORF">BN2166_0066040</name>
</gene>
<dbReference type="GO" id="GO:0003697">
    <property type="term" value="F:single-stranded DNA binding"/>
    <property type="evidence" value="ECO:0007669"/>
    <property type="project" value="InterPro"/>
</dbReference>
<keyword evidence="8" id="KW-0175">Coiled coil</keyword>
<evidence type="ECO:0000256" key="7">
    <source>
        <dbReference type="ARBA" id="ARBA00023242"/>
    </source>
</evidence>
<dbReference type="GO" id="GO:0016070">
    <property type="term" value="P:RNA metabolic process"/>
    <property type="evidence" value="ECO:0007669"/>
    <property type="project" value="InterPro"/>
</dbReference>
<dbReference type="Gene3D" id="1.20.58.200">
    <property type="entry name" value="Translin, domain 2"/>
    <property type="match status" value="1"/>
</dbReference>
<accession>A0A0K3CP27</accession>
<dbReference type="InterPro" id="IPR002848">
    <property type="entry name" value="Translin_fam"/>
</dbReference>
<dbReference type="GO" id="GO:0005737">
    <property type="term" value="C:cytoplasm"/>
    <property type="evidence" value="ECO:0007669"/>
    <property type="project" value="UniProtKB-SubCell"/>
</dbReference>
<protein>
    <submittedName>
        <fullName evidence="9">BY PROTMAP: gi|342318996|gb|EGU10948.1| Translin [Rhodotorula glutinis ATCC 204091]</fullName>
    </submittedName>
</protein>
<evidence type="ECO:0000256" key="8">
    <source>
        <dbReference type="SAM" id="Coils"/>
    </source>
</evidence>
<dbReference type="GO" id="GO:0003723">
    <property type="term" value="F:RNA binding"/>
    <property type="evidence" value="ECO:0007669"/>
    <property type="project" value="UniProtKB-KW"/>
</dbReference>
<evidence type="ECO:0000313" key="9">
    <source>
        <dbReference type="EMBL" id="CTR10743.1"/>
    </source>
</evidence>
<comment type="similarity">
    <text evidence="3">Belongs to the translin family.</text>
</comment>
<evidence type="ECO:0000313" key="10">
    <source>
        <dbReference type="Proteomes" id="UP000199069"/>
    </source>
</evidence>
<name>A0A0K3CP27_RHOTO</name>
<dbReference type="InterPro" id="IPR016068">
    <property type="entry name" value="Translin_N"/>
</dbReference>
<keyword evidence="4" id="KW-0963">Cytoplasm</keyword>
<keyword evidence="7" id="KW-0539">Nucleus</keyword>
<keyword evidence="6" id="KW-0238">DNA-binding</keyword>
<reference evidence="9 10" key="1">
    <citation type="submission" date="2015-07" db="EMBL/GenBank/DDBJ databases">
        <authorList>
            <person name="Cajimat M.N.B."/>
            <person name="Milazzo M.L."/>
            <person name="Fulhorst C.F."/>
        </authorList>
    </citation>
    <scope>NUCLEOTIDE SEQUENCE [LARGE SCALE GENOMIC DNA]</scope>
    <source>
        <strain evidence="9">Single colony</strain>
    </source>
</reference>
<dbReference type="Proteomes" id="UP000199069">
    <property type="component" value="Unassembled WGS sequence"/>
</dbReference>
<evidence type="ECO:0000256" key="2">
    <source>
        <dbReference type="ARBA" id="ARBA00004496"/>
    </source>
</evidence>
<evidence type="ECO:0000256" key="5">
    <source>
        <dbReference type="ARBA" id="ARBA00022884"/>
    </source>
</evidence>
<dbReference type="STRING" id="5286.A0A0K3CP27"/>
<dbReference type="AlphaFoldDB" id="A0A0K3CP27"/>
<dbReference type="SUPFAM" id="SSF74784">
    <property type="entry name" value="Translin"/>
    <property type="match status" value="1"/>
</dbReference>
<dbReference type="GO" id="GO:0043565">
    <property type="term" value="F:sequence-specific DNA binding"/>
    <property type="evidence" value="ECO:0007669"/>
    <property type="project" value="InterPro"/>
</dbReference>
<dbReference type="Gene3D" id="1.20.58.190">
    <property type="entry name" value="Translin, domain 1"/>
    <property type="match status" value="1"/>
</dbReference>
<dbReference type="EMBL" id="CWKI01000014">
    <property type="protein sequence ID" value="CTR10743.1"/>
    <property type="molecule type" value="Genomic_DNA"/>
</dbReference>
<comment type="subcellular location">
    <subcellularLocation>
        <location evidence="2">Cytoplasm</location>
    </subcellularLocation>
    <subcellularLocation>
        <location evidence="1">Nucleus</location>
    </subcellularLocation>
</comment>
<dbReference type="Pfam" id="PF01997">
    <property type="entry name" value="Translin"/>
    <property type="match status" value="1"/>
</dbReference>
<evidence type="ECO:0000256" key="3">
    <source>
        <dbReference type="ARBA" id="ARBA00005902"/>
    </source>
</evidence>
<sequence length="480" mass="54969">MAAVDFSYLQDALAKDAELRERVREATREIEQAERACLAVLGRVHSHSREDTPALVASLDPTLPALRTALAKLADLIPPQQFYRYSDSFSRCIQQASYIVVFRVFLEREDVATKEEVAQQLGIQEAWKDHFFLSTEEYLHSLISLVNELSRLAINRVTLGDYAAPVQYSRNAFGLLNLKNDSLRKRFDSIKYDVKRLEEVVCRDWTALAQTYLREHVTFSLCEPMAYSGPPRWHEDWASRRKQSLEEKRFNTRRICVVYEEIVKTDAEDHIEHVNVTAMVPPCYGKDGVEEMWVVFKEFCLPSWDNYPIKRLHILNRGPHIAPHFESPPPGLVYLSLSDCDPSYLDSSQLRHLQALVLDQIWFPDSACVDALAVHPSLSILAINHRSAPQISDIFNHLPQTLEHFAYHPAGADNEHNIDMADCTTIRSFTFVSSAPERYHYLTAVEVGEACRRVGAKFVHVAGQRAKDWDAEEWAYSMMA</sequence>
<dbReference type="InterPro" id="IPR033956">
    <property type="entry name" value="Translin"/>
</dbReference>
<dbReference type="PANTHER" id="PTHR10741">
    <property type="entry name" value="TRANSLIN AND TRANSLIN ASSOCIATED PROTEIN X"/>
    <property type="match status" value="1"/>
</dbReference>
<evidence type="ECO:0000256" key="1">
    <source>
        <dbReference type="ARBA" id="ARBA00004123"/>
    </source>
</evidence>
<dbReference type="InterPro" id="IPR016069">
    <property type="entry name" value="Translin_C"/>
</dbReference>
<evidence type="ECO:0000256" key="6">
    <source>
        <dbReference type="ARBA" id="ARBA00023125"/>
    </source>
</evidence>
<dbReference type="CDD" id="cd14819">
    <property type="entry name" value="Translin"/>
    <property type="match status" value="1"/>
</dbReference>
<keyword evidence="10" id="KW-1185">Reference proteome</keyword>
<dbReference type="InterPro" id="IPR036081">
    <property type="entry name" value="Translin_sf"/>
</dbReference>
<dbReference type="GO" id="GO:0005634">
    <property type="term" value="C:nucleus"/>
    <property type="evidence" value="ECO:0007669"/>
    <property type="project" value="UniProtKB-SubCell"/>
</dbReference>
<keyword evidence="5" id="KW-0694">RNA-binding</keyword>
<organism evidence="9 10">
    <name type="scientific">Rhodotorula toruloides</name>
    <name type="common">Yeast</name>
    <name type="synonym">Rhodosporidium toruloides</name>
    <dbReference type="NCBI Taxonomy" id="5286"/>
    <lineage>
        <taxon>Eukaryota</taxon>
        <taxon>Fungi</taxon>
        <taxon>Dikarya</taxon>
        <taxon>Basidiomycota</taxon>
        <taxon>Pucciniomycotina</taxon>
        <taxon>Microbotryomycetes</taxon>
        <taxon>Sporidiobolales</taxon>
        <taxon>Sporidiobolaceae</taxon>
        <taxon>Rhodotorula</taxon>
    </lineage>
</organism>
<proteinExistence type="inferred from homology"/>
<evidence type="ECO:0000256" key="4">
    <source>
        <dbReference type="ARBA" id="ARBA00022490"/>
    </source>
</evidence>